<dbReference type="SUPFAM" id="SSF57667">
    <property type="entry name" value="beta-beta-alpha zinc fingers"/>
    <property type="match status" value="3"/>
</dbReference>
<dbReference type="PROSITE" id="PS50157">
    <property type="entry name" value="ZINC_FINGER_C2H2_2"/>
    <property type="match status" value="8"/>
</dbReference>
<feature type="domain" description="C2H2-type" evidence="14">
    <location>
        <begin position="534"/>
        <end position="556"/>
    </location>
</feature>
<feature type="domain" description="C2H2-type" evidence="14">
    <location>
        <begin position="1065"/>
        <end position="1093"/>
    </location>
</feature>
<feature type="region of interest" description="Disordered" evidence="13">
    <location>
        <begin position="1460"/>
        <end position="1492"/>
    </location>
</feature>
<reference evidence="15" key="2">
    <citation type="submission" date="2025-09" db="UniProtKB">
        <authorList>
            <consortium name="Ensembl"/>
        </authorList>
    </citation>
    <scope>IDENTIFICATION</scope>
</reference>
<feature type="compositionally biased region" description="Polar residues" evidence="13">
    <location>
        <begin position="1340"/>
        <end position="1355"/>
    </location>
</feature>
<dbReference type="Pfam" id="PF25580">
    <property type="entry name" value="TPR_Rlf"/>
    <property type="match status" value="1"/>
</dbReference>
<feature type="region of interest" description="Disordered" evidence="13">
    <location>
        <begin position="777"/>
        <end position="822"/>
    </location>
</feature>
<dbReference type="InterPro" id="IPR052251">
    <property type="entry name" value="GH-ZnFinger_Regulators"/>
</dbReference>
<dbReference type="PROSITE" id="PS00028">
    <property type="entry name" value="ZINC_FINGER_C2H2_1"/>
    <property type="match status" value="10"/>
</dbReference>
<proteinExistence type="inferred from homology"/>
<evidence type="ECO:0000256" key="2">
    <source>
        <dbReference type="ARBA" id="ARBA00006991"/>
    </source>
</evidence>
<evidence type="ECO:0000256" key="13">
    <source>
        <dbReference type="SAM" id="MobiDB-lite"/>
    </source>
</evidence>
<dbReference type="SMART" id="SM00355">
    <property type="entry name" value="ZnF_C2H2"/>
    <property type="match status" value="15"/>
</dbReference>
<feature type="domain" description="C2H2-type" evidence="14">
    <location>
        <begin position="753"/>
        <end position="782"/>
    </location>
</feature>
<evidence type="ECO:0000256" key="12">
    <source>
        <dbReference type="PROSITE-ProRule" id="PRU00042"/>
    </source>
</evidence>
<feature type="region of interest" description="Disordered" evidence="13">
    <location>
        <begin position="927"/>
        <end position="953"/>
    </location>
</feature>
<dbReference type="Gene3D" id="3.30.160.60">
    <property type="entry name" value="Classic Zinc Finger"/>
    <property type="match status" value="5"/>
</dbReference>
<feature type="domain" description="C2H2-type" evidence="14">
    <location>
        <begin position="696"/>
        <end position="725"/>
    </location>
</feature>
<evidence type="ECO:0000256" key="1">
    <source>
        <dbReference type="ARBA" id="ARBA00004123"/>
    </source>
</evidence>
<keyword evidence="5" id="KW-0677">Repeat</keyword>
<feature type="domain" description="C2H2-type" evidence="14">
    <location>
        <begin position="875"/>
        <end position="900"/>
    </location>
</feature>
<protein>
    <recommendedName>
        <fullName evidence="14">C2H2-type domain-containing protein</fullName>
    </recommendedName>
</protein>
<dbReference type="InterPro" id="IPR058902">
    <property type="entry name" value="zf_C2H2_ZNF292/Rlf"/>
</dbReference>
<dbReference type="Proteomes" id="UP000261480">
    <property type="component" value="Unplaced"/>
</dbReference>
<feature type="compositionally biased region" description="Basic and acidic residues" evidence="13">
    <location>
        <begin position="1460"/>
        <end position="1490"/>
    </location>
</feature>
<reference evidence="15" key="1">
    <citation type="submission" date="2025-08" db="UniProtKB">
        <authorList>
            <consortium name="Ensembl"/>
        </authorList>
    </citation>
    <scope>IDENTIFICATION</scope>
</reference>
<dbReference type="Pfam" id="PF25420">
    <property type="entry name" value="zf-C2H2_ZN292"/>
    <property type="match status" value="1"/>
</dbReference>
<dbReference type="InterPro" id="IPR013087">
    <property type="entry name" value="Znf_C2H2_type"/>
</dbReference>
<dbReference type="GO" id="GO:0003677">
    <property type="term" value="F:DNA binding"/>
    <property type="evidence" value="ECO:0007669"/>
    <property type="project" value="UniProtKB-KW"/>
</dbReference>
<keyword evidence="3" id="KW-0597">Phosphoprotein</keyword>
<sequence>MKMADEEAEQDRGLVDSISKTIGEVRNLLEGLHEVVIRESANSPVQSSSDYCQEFCRTLLEFVGRWKTEEEPLPLVQVYMVALLSFAKASAYLSLQCESVPLVFAHDKLQENGITQLSLLCVLSQHEGIWSHKVLQSILSDENPATEHVEKFLEHEGPVLLQMRVKQLIKEKQLEKAALLAKICTDCSAFQAKGDFKQMYLVCLCGILEKDQLMEELSKEDCHDAIEMICNLESDGDDSAAFSLCSAFLTRQLLQGDTYCAWELTLFWSKLLKRLEPSDHAFLDRCRQMSVLSKSVYHILFFIKVIQSEITHVGLPVCIELCIMALRITSEDDKGKATVCKTISCLLPADLEVKRACQLTEFLLEPTVDSYYVVETLYNEPDQKLEEENMPIPNSLRCDLLLVLKTQWPFDPEFWDWKTLKRHCLSLMGNEASIVSSIDSLNDSENTEEEEDYMSLKDFNYIPDSIVSGTYDLQDAAHKKQKNREMKKLREKGFVSTRFRNWQAYMQYCVLCDKEFLGHRIVRHAQIHFSHGIYTCPICAETFISKDTFLPHVTSHVKLSCKERLTAMETSRALVNSKVAAPSIAILKAKTHNELQKLNSSLKQNIARVQRTQSQVNRCDVEVNDDNMCPVGTCKRRFKFIKNLIAHVKDHGDNEEAKTFLELQNNKVVCQYCRRHFVSVTHLNDHLQVHCGAKPYICIQLNCKASFVSKAKLLLHKKTHSDFMAKCMFPNCGKIFNAPFKLFDHESHHYKTFTCKAVGCGKVFHSQQQLDLHVENHATQDKDSSPRSPSFAKSQPGSSTNELSSQFPVKQEHSQENINSDASCYPNSGEFMTIQGLLKTSPEPVDTMDGCQSNQENFAAPSNVTALPPEQRPRFHCAFGTCTKTYSSYRSVSKHMKAVHPEFYEQWKVARTEIKISHIPVLNTSSGPLSSVSSLQKKQASPTELDPGPSELSASQQQWMTDIQCAFERLDLMRELPDQLITPLKQTGFEKSRPVSSKVKSQNFTGVTSVPSKSVVVKPFTCEDIDCSFSSVSSDSLWRHLSKAHNYTIGMVNEVKKRYGQYAPFKCEKCPKAFTRNSNLRIHYRSVHKLSNKEIAFLDEKRRLAKAEVSNATNHEYQGHNHSPPTYENGPFKMQTVVKQNKNIVRKSKGKKPKSEDAVSPYRPYRCVHQGCEAAFTIQQNLILHYRAVHQSALSALVEKPDPELLQITEFRCQVKDCCCVFQEIPNLFQHYLQLHEFTDDEVEALLFGIRLGWFACGHQGCTETFTAFRKYKSHVKEHHKDLNLAKPEQLQVFKCEIEGCDRSYATKSNMLRHMMKKHQDLYQLKLQNKQVEEDEEKQNSTSSHYQITKISNGKENIESNKKIPLRAHDRKKVDKSKSKHWLKYGKPSLKSKVDASALCTKKFHLQYPCMIKGCTSVMKSEKSILKHYIVHGLSEKYLEQHRSHFIFCKKFSRHKCRSIRSDDSKSENTSEQSDVEKTEAVTDEGKYEYSKPVLRRRSPTEMPMTLLKTKLSKKKSSDGLVLKRKRGRPRKFGVNFVGSKKVIRPTKTTPVQVKEEKQTCSVVPEETEQSVPLASFKPMGFEMSFLQFLEETRESEQHLMRPVKAENGESQTSSNGKKTCVWFSNRQNLKSLCKVKIKLDPAFEGVIEPMLKQLQDMDPAVVLERCD</sequence>
<feature type="compositionally biased region" description="Polar residues" evidence="13">
    <location>
        <begin position="786"/>
        <end position="808"/>
    </location>
</feature>
<feature type="region of interest" description="Disordered" evidence="13">
    <location>
        <begin position="1331"/>
        <end position="1379"/>
    </location>
</feature>
<evidence type="ECO:0000256" key="6">
    <source>
        <dbReference type="ARBA" id="ARBA00022771"/>
    </source>
</evidence>
<dbReference type="Pfam" id="PF00096">
    <property type="entry name" value="zf-C2H2"/>
    <property type="match status" value="2"/>
</dbReference>
<dbReference type="GO" id="GO:0005634">
    <property type="term" value="C:nucleus"/>
    <property type="evidence" value="ECO:0007669"/>
    <property type="project" value="UniProtKB-SubCell"/>
</dbReference>
<dbReference type="PANTHER" id="PTHR15507:SF14">
    <property type="entry name" value="ZINC FINGER PROTEIN 292"/>
    <property type="match status" value="1"/>
</dbReference>
<dbReference type="PANTHER" id="PTHR15507">
    <property type="entry name" value="ZINC FINGER PROTEIN RLF"/>
    <property type="match status" value="1"/>
</dbReference>
<dbReference type="Ensembl" id="ENSPMET00000000475.1">
    <property type="protein sequence ID" value="ENSPMEP00000027245.1"/>
    <property type="gene ID" value="ENSPMEG00000011526.1"/>
</dbReference>
<evidence type="ECO:0000313" key="15">
    <source>
        <dbReference type="Ensembl" id="ENSPMEP00000027245.1"/>
    </source>
</evidence>
<feature type="domain" description="C2H2-type" evidence="14">
    <location>
        <begin position="1165"/>
        <end position="1195"/>
    </location>
</feature>
<keyword evidence="6 12" id="KW-0863">Zinc-finger</keyword>
<feature type="domain" description="C2H2-type" evidence="14">
    <location>
        <begin position="1294"/>
        <end position="1324"/>
    </location>
</feature>
<dbReference type="InterPro" id="IPR036236">
    <property type="entry name" value="Znf_C2H2_sf"/>
</dbReference>
<evidence type="ECO:0000256" key="5">
    <source>
        <dbReference type="ARBA" id="ARBA00022737"/>
    </source>
</evidence>
<evidence type="ECO:0000256" key="10">
    <source>
        <dbReference type="ARBA" id="ARBA00023163"/>
    </source>
</evidence>
<dbReference type="FunFam" id="3.30.160.60:FF:000065">
    <property type="entry name" value="B-cell CLL/lymphoma 6, member B"/>
    <property type="match status" value="1"/>
</dbReference>
<evidence type="ECO:0000256" key="11">
    <source>
        <dbReference type="ARBA" id="ARBA00023242"/>
    </source>
</evidence>
<keyword evidence="9" id="KW-0238">DNA-binding</keyword>
<dbReference type="InterPro" id="IPR057986">
    <property type="entry name" value="TPR_Rlf/292/654"/>
</dbReference>
<accession>A0A3B3YJN2</accession>
<dbReference type="GO" id="GO:0000981">
    <property type="term" value="F:DNA-binding transcription factor activity, RNA polymerase II-specific"/>
    <property type="evidence" value="ECO:0007669"/>
    <property type="project" value="TreeGrafter"/>
</dbReference>
<evidence type="ECO:0000256" key="4">
    <source>
        <dbReference type="ARBA" id="ARBA00022723"/>
    </source>
</evidence>
<name>A0A3B3YJN2_9TELE</name>
<keyword evidence="8" id="KW-0805">Transcription regulation</keyword>
<keyword evidence="4" id="KW-0479">Metal-binding</keyword>
<evidence type="ECO:0000256" key="3">
    <source>
        <dbReference type="ARBA" id="ARBA00022553"/>
    </source>
</evidence>
<keyword evidence="16" id="KW-1185">Reference proteome</keyword>
<evidence type="ECO:0000256" key="7">
    <source>
        <dbReference type="ARBA" id="ARBA00022833"/>
    </source>
</evidence>
<keyword evidence="10" id="KW-0804">Transcription</keyword>
<dbReference type="Pfam" id="PF26218">
    <property type="entry name" value="zf_C2H2_ZNF292"/>
    <property type="match status" value="2"/>
</dbReference>
<organism evidence="15 16">
    <name type="scientific">Poecilia mexicana</name>
    <dbReference type="NCBI Taxonomy" id="48701"/>
    <lineage>
        <taxon>Eukaryota</taxon>
        <taxon>Metazoa</taxon>
        <taxon>Chordata</taxon>
        <taxon>Craniata</taxon>
        <taxon>Vertebrata</taxon>
        <taxon>Euteleostomi</taxon>
        <taxon>Actinopterygii</taxon>
        <taxon>Neopterygii</taxon>
        <taxon>Teleostei</taxon>
        <taxon>Neoteleostei</taxon>
        <taxon>Acanthomorphata</taxon>
        <taxon>Ovalentaria</taxon>
        <taxon>Atherinomorphae</taxon>
        <taxon>Cyprinodontiformes</taxon>
        <taxon>Poeciliidae</taxon>
        <taxon>Poeciliinae</taxon>
        <taxon>Poecilia</taxon>
    </lineage>
</organism>
<feature type="domain" description="C2H2-type" evidence="14">
    <location>
        <begin position="668"/>
        <end position="695"/>
    </location>
</feature>
<comment type="subcellular location">
    <subcellularLocation>
        <location evidence="1">Nucleus</location>
    </subcellularLocation>
</comment>
<evidence type="ECO:0000256" key="8">
    <source>
        <dbReference type="ARBA" id="ARBA00023015"/>
    </source>
</evidence>
<evidence type="ECO:0000259" key="14">
    <source>
        <dbReference type="PROSITE" id="PS50157"/>
    </source>
</evidence>
<dbReference type="GO" id="GO:0008270">
    <property type="term" value="F:zinc ion binding"/>
    <property type="evidence" value="ECO:0007669"/>
    <property type="project" value="UniProtKB-KW"/>
</dbReference>
<comment type="similarity">
    <text evidence="2">Belongs to the krueppel C2H2-type zinc-finger protein family.</text>
</comment>
<evidence type="ECO:0000256" key="9">
    <source>
        <dbReference type="ARBA" id="ARBA00023125"/>
    </source>
</evidence>
<keyword evidence="11" id="KW-0539">Nucleus</keyword>
<evidence type="ECO:0000313" key="16">
    <source>
        <dbReference type="Proteomes" id="UP000261480"/>
    </source>
</evidence>
<keyword evidence="7" id="KW-0862">Zinc</keyword>